<dbReference type="RefSeq" id="WP_159297696.1">
    <property type="nucleotide sequence ID" value="NZ_BJCK01000054.1"/>
</dbReference>
<organism evidence="1 2">
    <name type="scientific">Microcystis aeruginosa NIES-3807</name>
    <dbReference type="NCBI Taxonomy" id="2517785"/>
    <lineage>
        <taxon>Bacteria</taxon>
        <taxon>Bacillati</taxon>
        <taxon>Cyanobacteriota</taxon>
        <taxon>Cyanophyceae</taxon>
        <taxon>Oscillatoriophycideae</taxon>
        <taxon>Chroococcales</taxon>
        <taxon>Microcystaceae</taxon>
        <taxon>Microcystis</taxon>
    </lineage>
</organism>
<evidence type="ECO:0000313" key="1">
    <source>
        <dbReference type="EMBL" id="GCL59832.1"/>
    </source>
</evidence>
<dbReference type="Proteomes" id="UP000441080">
    <property type="component" value="Unassembled WGS sequence"/>
</dbReference>
<protein>
    <submittedName>
        <fullName evidence="1">Uncharacterized protein</fullName>
    </submittedName>
</protein>
<dbReference type="EMBL" id="BJCK01000054">
    <property type="protein sequence ID" value="GCL59832.1"/>
    <property type="molecule type" value="Genomic_DNA"/>
</dbReference>
<reference evidence="1 2" key="1">
    <citation type="submission" date="2019-02" db="EMBL/GenBank/DDBJ databases">
        <title>Draft genome sequence of Arthrospira platensis NIES-3807.</title>
        <authorList>
            <person name="Yamaguchi H."/>
            <person name="Suzuki S."/>
            <person name="Kawachi M."/>
        </authorList>
    </citation>
    <scope>NUCLEOTIDE SEQUENCE [LARGE SCALE GENOMIC DNA]</scope>
    <source>
        <strain evidence="1 2">NIES-3807</strain>
    </source>
</reference>
<gene>
    <name evidence="1" type="ORF">NIES3807_30090</name>
</gene>
<evidence type="ECO:0000313" key="2">
    <source>
        <dbReference type="Proteomes" id="UP000441080"/>
    </source>
</evidence>
<name>A0AAD3B2F2_MICAE</name>
<proteinExistence type="predicted"/>
<accession>A0AAD3B2F2</accession>
<dbReference type="AlphaFoldDB" id="A0AAD3B2F2"/>
<sequence length="267" mass="31740">MNTIEKIINYFQTHKLNYIIQLQKKTFDYKLYFNDQNCLIDIEDQKTAQIYFYLYTLPVLEGLGILKDQENSIFWGAVQLCLDLHLRYVDYIIDDDKIDKSRLLITQKSYNYLLKVQILLNQNGYVWTSEQMAIYMQYFDYEDEVNTGHFHDFGSLWRRVSPLFIISGSYLKSSYQIVDFDFYYKRYISCSLLKADCADIIKDINKQKTPITSLLYDYDGQIDKNVMLMANIINSLESKINQNLTHIKNYIVDELPIWTIIIKILIS</sequence>
<comment type="caution">
    <text evidence="1">The sequence shown here is derived from an EMBL/GenBank/DDBJ whole genome shotgun (WGS) entry which is preliminary data.</text>
</comment>